<gene>
    <name evidence="1" type="ORF">H9789_04690</name>
</gene>
<dbReference type="Proteomes" id="UP000823865">
    <property type="component" value="Unassembled WGS sequence"/>
</dbReference>
<sequence length="496" mass="58171">MKRDLISMEYWREAHLLPLLCPSDVFYVKYARKVRDRIKKADFERKLTLDDMTEIALTLTYYLEDVVSGLGVWHSFVVEHKRMYGRYLPFYDTPEESYYTDEVNEADVRFLIWMIFQKRNKGVIVNPENSYLQQLAHDIFSLLDQDFECVPVNSELLEAMKNPVLYQEFYNLKSLMVQICCMSYLFYYFTAQHRTRVAHFVERIVGEGKSLSVIEYLTESFLGVYEKTGPLAQKPQEWISRMLESWNMKEEAEAVARMDAREIQPYLIVRCDEDKVFLEDWREEHFELSISDMLQVQPEMVARQKVMIGALVKYKGKWYPNGGITWQAQEGRFQKYKEQSVENEQKKRRITEKILHANAGSPLLFFKDYADMKQWLDLNVPDEDLADKTEDQTDVHAQEKNILAFVSSETGLLVLPGGACCVAHKDNPYYQPDEAGEYGLKILFDPDYSVPEVVRYLVQENLLPDAALHSETSSERGKQLLHSNIDFLLRVIRPDF</sequence>
<organism evidence="1 2">
    <name type="scientific">Candidatus Paraprevotella stercoravium</name>
    <dbReference type="NCBI Taxonomy" id="2838725"/>
    <lineage>
        <taxon>Bacteria</taxon>
        <taxon>Pseudomonadati</taxon>
        <taxon>Bacteroidota</taxon>
        <taxon>Bacteroidia</taxon>
        <taxon>Bacteroidales</taxon>
        <taxon>Prevotellaceae</taxon>
        <taxon>Paraprevotella</taxon>
    </lineage>
</organism>
<dbReference type="Pfam" id="PF12954">
    <property type="entry name" value="DUF3843"/>
    <property type="match status" value="2"/>
</dbReference>
<name>A0A9E2L7S0_9BACT</name>
<dbReference type="EMBL" id="JAHLFU010000087">
    <property type="protein sequence ID" value="MBU3853103.1"/>
    <property type="molecule type" value="Genomic_DNA"/>
</dbReference>
<reference evidence="1" key="1">
    <citation type="journal article" date="2021" name="PeerJ">
        <title>Extensive microbial diversity within the chicken gut microbiome revealed by metagenomics and culture.</title>
        <authorList>
            <person name="Gilroy R."/>
            <person name="Ravi A."/>
            <person name="Getino M."/>
            <person name="Pursley I."/>
            <person name="Horton D.L."/>
            <person name="Alikhan N.F."/>
            <person name="Baker D."/>
            <person name="Gharbi K."/>
            <person name="Hall N."/>
            <person name="Watson M."/>
            <person name="Adriaenssens E.M."/>
            <person name="Foster-Nyarko E."/>
            <person name="Jarju S."/>
            <person name="Secka A."/>
            <person name="Antonio M."/>
            <person name="Oren A."/>
            <person name="Chaudhuri R.R."/>
            <person name="La Ragione R."/>
            <person name="Hildebrand F."/>
            <person name="Pallen M.J."/>
        </authorList>
    </citation>
    <scope>NUCLEOTIDE SEQUENCE</scope>
    <source>
        <strain evidence="1">G3-2149</strain>
    </source>
</reference>
<accession>A0A9E2L7S0</accession>
<evidence type="ECO:0000313" key="2">
    <source>
        <dbReference type="Proteomes" id="UP000823865"/>
    </source>
</evidence>
<evidence type="ECO:0000313" key="1">
    <source>
        <dbReference type="EMBL" id="MBU3853103.1"/>
    </source>
</evidence>
<dbReference type="InterPro" id="IPR024214">
    <property type="entry name" value="DUF3843"/>
</dbReference>
<protein>
    <submittedName>
        <fullName evidence="1">DUF3843 family protein</fullName>
    </submittedName>
</protein>
<comment type="caution">
    <text evidence="1">The sequence shown here is derived from an EMBL/GenBank/DDBJ whole genome shotgun (WGS) entry which is preliminary data.</text>
</comment>
<reference evidence="1" key="2">
    <citation type="submission" date="2021-04" db="EMBL/GenBank/DDBJ databases">
        <authorList>
            <person name="Gilroy R."/>
        </authorList>
    </citation>
    <scope>NUCLEOTIDE SEQUENCE</scope>
    <source>
        <strain evidence="1">G3-2149</strain>
    </source>
</reference>
<dbReference type="AlphaFoldDB" id="A0A9E2L7S0"/>
<proteinExistence type="predicted"/>